<evidence type="ECO:0000313" key="10">
    <source>
        <dbReference type="EMBL" id="CAE6454821.1"/>
    </source>
</evidence>
<keyword evidence="4" id="KW-0349">Heme</keyword>
<organism evidence="10 11">
    <name type="scientific">Rhizoctonia solani</name>
    <dbReference type="NCBI Taxonomy" id="456999"/>
    <lineage>
        <taxon>Eukaryota</taxon>
        <taxon>Fungi</taxon>
        <taxon>Dikarya</taxon>
        <taxon>Basidiomycota</taxon>
        <taxon>Agaricomycotina</taxon>
        <taxon>Agaricomycetes</taxon>
        <taxon>Cantharellales</taxon>
        <taxon>Ceratobasidiaceae</taxon>
        <taxon>Rhizoctonia</taxon>
    </lineage>
</organism>
<reference evidence="10" key="1">
    <citation type="submission" date="2021-01" db="EMBL/GenBank/DDBJ databases">
        <authorList>
            <person name="Kaushik A."/>
        </authorList>
    </citation>
    <scope>NUCLEOTIDE SEQUENCE</scope>
    <source>
        <strain evidence="10">Type strain: AG8-Rh-89/</strain>
    </source>
</reference>
<dbReference type="PRINTS" id="PR00463">
    <property type="entry name" value="EP450I"/>
</dbReference>
<evidence type="ECO:0000256" key="5">
    <source>
        <dbReference type="ARBA" id="ARBA00022723"/>
    </source>
</evidence>
<evidence type="ECO:0000256" key="6">
    <source>
        <dbReference type="ARBA" id="ARBA00023002"/>
    </source>
</evidence>
<dbReference type="InterPro" id="IPR036396">
    <property type="entry name" value="Cyt_P450_sf"/>
</dbReference>
<name>A0A8H3BEZ5_9AGAM</name>
<evidence type="ECO:0000256" key="9">
    <source>
        <dbReference type="SAM" id="MobiDB-lite"/>
    </source>
</evidence>
<evidence type="ECO:0000256" key="8">
    <source>
        <dbReference type="ARBA" id="ARBA00023033"/>
    </source>
</evidence>
<feature type="region of interest" description="Disordered" evidence="9">
    <location>
        <begin position="64"/>
        <end position="84"/>
    </location>
</feature>
<comment type="cofactor">
    <cofactor evidence="1">
        <name>heme</name>
        <dbReference type="ChEBI" id="CHEBI:30413"/>
    </cofactor>
</comment>
<dbReference type="AlphaFoldDB" id="A0A8H3BEZ5"/>
<dbReference type="InterPro" id="IPR002401">
    <property type="entry name" value="Cyt_P450_E_grp-I"/>
</dbReference>
<evidence type="ECO:0000256" key="2">
    <source>
        <dbReference type="ARBA" id="ARBA00005179"/>
    </source>
</evidence>
<dbReference type="Gene3D" id="1.10.630.10">
    <property type="entry name" value="Cytochrome P450"/>
    <property type="match status" value="1"/>
</dbReference>
<comment type="similarity">
    <text evidence="3">Belongs to the cytochrome P450 family.</text>
</comment>
<dbReference type="GO" id="GO:0005506">
    <property type="term" value="F:iron ion binding"/>
    <property type="evidence" value="ECO:0007669"/>
    <property type="project" value="InterPro"/>
</dbReference>
<dbReference type="InterPro" id="IPR001128">
    <property type="entry name" value="Cyt_P450"/>
</dbReference>
<dbReference type="GO" id="GO:0016705">
    <property type="term" value="F:oxidoreductase activity, acting on paired donors, with incorporation or reduction of molecular oxygen"/>
    <property type="evidence" value="ECO:0007669"/>
    <property type="project" value="InterPro"/>
</dbReference>
<dbReference type="EMBL" id="CAJMWZ010002371">
    <property type="protein sequence ID" value="CAE6454821.1"/>
    <property type="molecule type" value="Genomic_DNA"/>
</dbReference>
<dbReference type="GO" id="GO:0020037">
    <property type="term" value="F:heme binding"/>
    <property type="evidence" value="ECO:0007669"/>
    <property type="project" value="InterPro"/>
</dbReference>
<comment type="pathway">
    <text evidence="2">Secondary metabolite biosynthesis.</text>
</comment>
<evidence type="ECO:0000256" key="3">
    <source>
        <dbReference type="ARBA" id="ARBA00010617"/>
    </source>
</evidence>
<keyword evidence="6" id="KW-0560">Oxidoreductase</keyword>
<dbReference type="SUPFAM" id="SSF48264">
    <property type="entry name" value="Cytochrome P450"/>
    <property type="match status" value="1"/>
</dbReference>
<keyword evidence="5" id="KW-0479">Metal-binding</keyword>
<evidence type="ECO:0000256" key="4">
    <source>
        <dbReference type="ARBA" id="ARBA00022617"/>
    </source>
</evidence>
<protein>
    <submittedName>
        <fullName evidence="10">Uncharacterized protein</fullName>
    </submittedName>
</protein>
<comment type="caution">
    <text evidence="10">The sequence shown here is derived from an EMBL/GenBank/DDBJ whole genome shotgun (WGS) entry which is preliminary data.</text>
</comment>
<dbReference type="Proteomes" id="UP000663850">
    <property type="component" value="Unassembled WGS sequence"/>
</dbReference>
<dbReference type="Pfam" id="PF00067">
    <property type="entry name" value="p450"/>
    <property type="match status" value="1"/>
</dbReference>
<sequence>MGPIGKLGVGVHGLIVCLVSLCLRYCWTNTYLPIDYNYLAFDIIGDLAFGSPFGMIAAQRDSAPMLEHDEEEGQEQEETKTKKKRTDLLEKLLQGKDESGAPMGREELTAEALTQLIAGSDTTSNSSCAITYYLAANPDKQRKLQAELDEHLSPSTMPTPATSFEKVKSLPYLNACINEGLRLHATSAMGLPRVIPPGTVLEVCGEKFGPGSVLSVPSFTIHRDQSVWGEDIEAFRPERWIEAGVDVQVGVGTGPMAKAFNPFSYGPR</sequence>
<keyword evidence="7" id="KW-0408">Iron</keyword>
<dbReference type="InterPro" id="IPR050121">
    <property type="entry name" value="Cytochrome_P450_monoxygenase"/>
</dbReference>
<dbReference type="PANTHER" id="PTHR24305:SF29">
    <property type="entry name" value="BENZOATE-PARA-HYDROXYLASE"/>
    <property type="match status" value="1"/>
</dbReference>
<evidence type="ECO:0000256" key="1">
    <source>
        <dbReference type="ARBA" id="ARBA00001971"/>
    </source>
</evidence>
<evidence type="ECO:0000256" key="7">
    <source>
        <dbReference type="ARBA" id="ARBA00023004"/>
    </source>
</evidence>
<keyword evidence="8" id="KW-0503">Monooxygenase</keyword>
<dbReference type="PANTHER" id="PTHR24305">
    <property type="entry name" value="CYTOCHROME P450"/>
    <property type="match status" value="1"/>
</dbReference>
<proteinExistence type="inferred from homology"/>
<accession>A0A8H3BEZ5</accession>
<evidence type="ECO:0000313" key="11">
    <source>
        <dbReference type="Proteomes" id="UP000663850"/>
    </source>
</evidence>
<gene>
    <name evidence="10" type="ORF">RDB_LOCUS44165</name>
</gene>
<dbReference type="GO" id="GO:0004497">
    <property type="term" value="F:monooxygenase activity"/>
    <property type="evidence" value="ECO:0007669"/>
    <property type="project" value="UniProtKB-KW"/>
</dbReference>